<feature type="transmembrane region" description="Helical" evidence="5">
    <location>
        <begin position="109"/>
        <end position="128"/>
    </location>
</feature>
<dbReference type="OrthoDB" id="3385086at2"/>
<evidence type="ECO:0000256" key="3">
    <source>
        <dbReference type="ARBA" id="ARBA00022989"/>
    </source>
</evidence>
<protein>
    <submittedName>
        <fullName evidence="6">DoxX family protein</fullName>
    </submittedName>
</protein>
<comment type="subcellular location">
    <subcellularLocation>
        <location evidence="1">Membrane</location>
        <topology evidence="1">Multi-pass membrane protein</topology>
    </subcellularLocation>
</comment>
<organism evidence="6 7">
    <name type="scientific">Dyadobacter flavalbus</name>
    <dbReference type="NCBI Taxonomy" id="2579942"/>
    <lineage>
        <taxon>Bacteria</taxon>
        <taxon>Pseudomonadati</taxon>
        <taxon>Bacteroidota</taxon>
        <taxon>Cytophagia</taxon>
        <taxon>Cytophagales</taxon>
        <taxon>Spirosomataceae</taxon>
        <taxon>Dyadobacter</taxon>
    </lineage>
</organism>
<dbReference type="EMBL" id="VBSN01000049">
    <property type="protein sequence ID" value="KAA6438281.1"/>
    <property type="molecule type" value="Genomic_DNA"/>
</dbReference>
<evidence type="ECO:0000256" key="5">
    <source>
        <dbReference type="SAM" id="Phobius"/>
    </source>
</evidence>
<accession>A0A5M8QSR7</accession>
<sequence>MTKQKKSSGTMHYALWTAQVLLAGSLAWGGMMKLFYPAEKLSIMWPWTGEVSAALLNFTGVIDLLAATGLILPALIRIQPKLTPVTACGVIILMVCASTFHILRNESQVIGANVFFAITAAFIAWGRFRKVPVLPK</sequence>
<proteinExistence type="predicted"/>
<dbReference type="InterPro" id="IPR032808">
    <property type="entry name" value="DoxX"/>
</dbReference>
<keyword evidence="4 5" id="KW-0472">Membrane</keyword>
<dbReference type="Proteomes" id="UP000323994">
    <property type="component" value="Unassembled WGS sequence"/>
</dbReference>
<evidence type="ECO:0000256" key="4">
    <source>
        <dbReference type="ARBA" id="ARBA00023136"/>
    </source>
</evidence>
<dbReference type="RefSeq" id="WP_139013084.1">
    <property type="nucleotide sequence ID" value="NZ_VBSN01000049.1"/>
</dbReference>
<keyword evidence="2 5" id="KW-0812">Transmembrane</keyword>
<dbReference type="AlphaFoldDB" id="A0A5M8QSR7"/>
<gene>
    <name evidence="6" type="ORF">FEM33_16395</name>
</gene>
<evidence type="ECO:0000313" key="6">
    <source>
        <dbReference type="EMBL" id="KAA6438281.1"/>
    </source>
</evidence>
<keyword evidence="7" id="KW-1185">Reference proteome</keyword>
<reference evidence="6 7" key="1">
    <citation type="submission" date="2019-05" db="EMBL/GenBank/DDBJ databases">
        <authorList>
            <person name="Qu J.-H."/>
        </authorList>
    </citation>
    <scope>NUCLEOTIDE SEQUENCE [LARGE SCALE GENOMIC DNA]</scope>
    <source>
        <strain evidence="6 7">NS28</strain>
    </source>
</reference>
<dbReference type="GO" id="GO:0016020">
    <property type="term" value="C:membrane"/>
    <property type="evidence" value="ECO:0007669"/>
    <property type="project" value="UniProtKB-SubCell"/>
</dbReference>
<evidence type="ECO:0000256" key="2">
    <source>
        <dbReference type="ARBA" id="ARBA00022692"/>
    </source>
</evidence>
<evidence type="ECO:0000256" key="1">
    <source>
        <dbReference type="ARBA" id="ARBA00004141"/>
    </source>
</evidence>
<keyword evidence="3 5" id="KW-1133">Transmembrane helix</keyword>
<dbReference type="Pfam" id="PF13564">
    <property type="entry name" value="DoxX_2"/>
    <property type="match status" value="1"/>
</dbReference>
<name>A0A5M8QSR7_9BACT</name>
<evidence type="ECO:0000313" key="7">
    <source>
        <dbReference type="Proteomes" id="UP000323994"/>
    </source>
</evidence>
<feature type="transmembrane region" description="Helical" evidence="5">
    <location>
        <begin position="53"/>
        <end position="75"/>
    </location>
</feature>
<comment type="caution">
    <text evidence="6">The sequence shown here is derived from an EMBL/GenBank/DDBJ whole genome shotgun (WGS) entry which is preliminary data.</text>
</comment>
<feature type="transmembrane region" description="Helical" evidence="5">
    <location>
        <begin position="82"/>
        <end position="103"/>
    </location>
</feature>